<evidence type="ECO:0000256" key="2">
    <source>
        <dbReference type="ARBA" id="ARBA00022747"/>
    </source>
</evidence>
<accession>A0ABT7E3G5</accession>
<dbReference type="EC" id="3.1.21.-" evidence="5"/>
<dbReference type="Gene3D" id="1.10.287.1120">
    <property type="entry name" value="Bipartite methylase S protein"/>
    <property type="match status" value="1"/>
</dbReference>
<keyword evidence="6" id="KW-1185">Reference proteome</keyword>
<organism evidence="5 6">
    <name type="scientific">Parachitinimonas caeni</name>
    <dbReference type="NCBI Taxonomy" id="3031301"/>
    <lineage>
        <taxon>Bacteria</taxon>
        <taxon>Pseudomonadati</taxon>
        <taxon>Pseudomonadota</taxon>
        <taxon>Betaproteobacteria</taxon>
        <taxon>Neisseriales</taxon>
        <taxon>Chitinibacteraceae</taxon>
        <taxon>Parachitinimonas</taxon>
    </lineage>
</organism>
<keyword evidence="5" id="KW-0255">Endonuclease</keyword>
<dbReference type="RefSeq" id="WP_284103179.1">
    <property type="nucleotide sequence ID" value="NZ_JARRAF010000057.1"/>
</dbReference>
<dbReference type="CDD" id="cd17249">
    <property type="entry name" value="RMtype1_S_EcoR124I-TRD2-CR2_like"/>
    <property type="match status" value="1"/>
</dbReference>
<dbReference type="PANTHER" id="PTHR30408:SF13">
    <property type="entry name" value="TYPE I RESTRICTION ENZYME HINDI SPECIFICITY SUBUNIT"/>
    <property type="match status" value="1"/>
</dbReference>
<dbReference type="InterPro" id="IPR052021">
    <property type="entry name" value="Type-I_RS_S_subunit"/>
</dbReference>
<evidence type="ECO:0000259" key="4">
    <source>
        <dbReference type="Pfam" id="PF01420"/>
    </source>
</evidence>
<dbReference type="SUPFAM" id="SSF116734">
    <property type="entry name" value="DNA methylase specificity domain"/>
    <property type="match status" value="2"/>
</dbReference>
<dbReference type="Gene3D" id="3.90.220.20">
    <property type="entry name" value="DNA methylase specificity domains"/>
    <property type="match status" value="2"/>
</dbReference>
<dbReference type="Pfam" id="PF01420">
    <property type="entry name" value="Methylase_S"/>
    <property type="match status" value="1"/>
</dbReference>
<dbReference type="EMBL" id="JARRAF010000057">
    <property type="protein sequence ID" value="MDK2126857.1"/>
    <property type="molecule type" value="Genomic_DNA"/>
</dbReference>
<keyword evidence="3" id="KW-0238">DNA-binding</keyword>
<comment type="caution">
    <text evidence="5">The sequence shown here is derived from an EMBL/GenBank/DDBJ whole genome shotgun (WGS) entry which is preliminary data.</text>
</comment>
<reference evidence="5" key="1">
    <citation type="submission" date="2023-03" db="EMBL/GenBank/DDBJ databases">
        <title>Chitinimonas shenzhenensis gen. nov., sp. nov., a novel member of family Burkholderiaceae isolated from activated sludge collected in Shen Zhen, China.</title>
        <authorList>
            <person name="Wang X."/>
        </authorList>
    </citation>
    <scope>NUCLEOTIDE SEQUENCE</scope>
    <source>
        <strain evidence="5">DQS-5</strain>
    </source>
</reference>
<sequence>MKWEQRALADCASFFSGGTPNKGRPEYWGGAIPWVSSGEMTSQFIKDTTLQITEEGLSAGSRLMPEGTIFTVVRGMSLATEFRVSYATAPMAFNQDLKALVAKEGIDPYFLFSALRSQATSIRDLATEAAHGTKKLEMERFQSFQILVPDLDTQIQVAKAIRNYDDLIENNQRRIALLEESAHLLYREWFLNLRFPGHESYPSVGGVPEGWARKSISDMVQINPKVAFEKDRIYPFVPMQALSECSMLIEDTEERAISGGAKFQNQDTLLARITPCLENGKTGFVQFLEEDKPVASGSTEFIVMRSESVSPYWVYCTARDEGFRKHAIGSMVGSDGRQRVNLKCFDSYFAFQPPENVLNDFDEKVEPMFKEIQLLSRMNQRLREARDALLPKLMSGEIQV</sequence>
<evidence type="ECO:0000313" key="5">
    <source>
        <dbReference type="EMBL" id="MDK2126857.1"/>
    </source>
</evidence>
<dbReference type="InterPro" id="IPR000055">
    <property type="entry name" value="Restrct_endonuc_typeI_TRD"/>
</dbReference>
<dbReference type="CDD" id="cd17260">
    <property type="entry name" value="RMtype1_S_EcoEI-TRD1-CR1_like"/>
    <property type="match status" value="1"/>
</dbReference>
<keyword evidence="5" id="KW-0378">Hydrolase</keyword>
<keyword evidence="5" id="KW-0540">Nuclease</keyword>
<evidence type="ECO:0000256" key="3">
    <source>
        <dbReference type="ARBA" id="ARBA00023125"/>
    </source>
</evidence>
<proteinExistence type="inferred from homology"/>
<dbReference type="Proteomes" id="UP001172778">
    <property type="component" value="Unassembled WGS sequence"/>
</dbReference>
<dbReference type="InterPro" id="IPR044946">
    <property type="entry name" value="Restrct_endonuc_typeI_TRD_sf"/>
</dbReference>
<dbReference type="GO" id="GO:0004519">
    <property type="term" value="F:endonuclease activity"/>
    <property type="evidence" value="ECO:0007669"/>
    <property type="project" value="UniProtKB-KW"/>
</dbReference>
<dbReference type="PANTHER" id="PTHR30408">
    <property type="entry name" value="TYPE-1 RESTRICTION ENZYME ECOKI SPECIFICITY PROTEIN"/>
    <property type="match status" value="1"/>
</dbReference>
<evidence type="ECO:0000313" key="6">
    <source>
        <dbReference type="Proteomes" id="UP001172778"/>
    </source>
</evidence>
<name>A0ABT7E3G5_9NEIS</name>
<protein>
    <submittedName>
        <fullName evidence="5">Restriction endonuclease subunit S</fullName>
        <ecNumber evidence="5">3.1.21.-</ecNumber>
    </submittedName>
</protein>
<evidence type="ECO:0000256" key="1">
    <source>
        <dbReference type="ARBA" id="ARBA00010923"/>
    </source>
</evidence>
<feature type="domain" description="Type I restriction modification DNA specificity" evidence="4">
    <location>
        <begin position="2"/>
        <end position="179"/>
    </location>
</feature>
<gene>
    <name evidence="5" type="ORF">PZA18_22700</name>
</gene>
<comment type="similarity">
    <text evidence="1">Belongs to the type-I restriction system S methylase family.</text>
</comment>
<keyword evidence="2" id="KW-0680">Restriction system</keyword>
<dbReference type="GO" id="GO:0016787">
    <property type="term" value="F:hydrolase activity"/>
    <property type="evidence" value="ECO:0007669"/>
    <property type="project" value="UniProtKB-KW"/>
</dbReference>